<dbReference type="InterPro" id="IPR050708">
    <property type="entry name" value="T6SS_VgrG/RHS"/>
</dbReference>
<evidence type="ECO:0000259" key="6">
    <source>
        <dbReference type="SMART" id="SM00306"/>
    </source>
</evidence>
<dbReference type="NCBIfam" id="TIGR01643">
    <property type="entry name" value="YD_repeat_2x"/>
    <property type="match status" value="2"/>
</dbReference>
<name>A0ABW4GYA7_9ACTN</name>
<evidence type="ECO:0000313" key="8">
    <source>
        <dbReference type="Proteomes" id="UP001597097"/>
    </source>
</evidence>
<dbReference type="RefSeq" id="WP_219532637.1">
    <property type="nucleotide sequence ID" value="NZ_JAHKRM010000015.1"/>
</dbReference>
<dbReference type="InterPro" id="IPR003284">
    <property type="entry name" value="Sal_SpvB"/>
</dbReference>
<feature type="compositionally biased region" description="Acidic residues" evidence="5">
    <location>
        <begin position="374"/>
        <end position="383"/>
    </location>
</feature>
<dbReference type="NCBIfam" id="TIGR03696">
    <property type="entry name" value="Rhs_assc_core"/>
    <property type="match status" value="1"/>
</dbReference>
<feature type="compositionally biased region" description="Basic and acidic residues" evidence="5">
    <location>
        <begin position="1837"/>
        <end position="1851"/>
    </location>
</feature>
<dbReference type="InterPro" id="IPR022385">
    <property type="entry name" value="Rhs_assc_core"/>
</dbReference>
<feature type="region of interest" description="Disordered" evidence="5">
    <location>
        <begin position="39"/>
        <end position="75"/>
    </location>
</feature>
<dbReference type="InterPro" id="IPR003587">
    <property type="entry name" value="Hint_dom_N"/>
</dbReference>
<evidence type="ECO:0000256" key="5">
    <source>
        <dbReference type="SAM" id="MobiDB-lite"/>
    </source>
</evidence>
<sequence length="2228" mass="239979">MRARRLRMWFAALIVGLSAMVLISSVGVPDRLVERAAAAVPDPEQSVDGRPVPKREVPKGAEETAPKVERRKPVWPKAGSTEVSVPEVGKLADAGTLPVKVGQVKGIDVGKVKVETLAPEAARALGGVGIAARLMRADGVTRAGKLQAEFSYAGFRDAFGGDFATRLRLVRVPACAVEVPRPKACVVRPVVVPSRNDVKAGRLVAELEAAPAGAVAAAVKPTTPGKDRKAWAAQVARDRLAAQLQAGSVYLLSVGMTGPNGNWGATDLKPSGTWQAGTSGGGFDYDVPLPEAPSVGGDGPDLSLQYDASSVDGQGQWSNNQSSVVGAGWDLSAGFIERRYRRCYVDNFYDDNTAELIWTAEEKGIGGEALCWESPDETDDDSSTNDKSQSELVLSAGGRSAQIVKDRTAGGWKTVPDFGWKIEQVAGGADSQPYWKVTSQDGTVWRFGYTKDAQWQVPYVGNDSGEPCYDRYLNNDIPPTCTGVWRWNLDQEIDSNENVLDYSYNRETNYFCLPSCAHELYRVLPYDRGGTLAKVQWGHNTQVPGSVPTARTTFTTTDRGGVDVPTDLQCTQAANCNNSAIGFFSTRKLTSVLTESLNPTSNGWDPVDRLDLAQTWIYQRTDFGPADDPALWLDTVQQTGLATTQQVTLPPLDFDAVMLAGKMDYDSMSDWTDLLSWRMVPRIAAIGNGMGGRTEVTYGQADPCGGGKGRDGSNYFTDKTGDCYDVDMGSDPDSGYESWSRFFKQLAVKVVERDMVGASPDMVHQYEFLGKPRWTKPVQFAEPGQAPPASEWRGYAQVRTIDGAGSDPSAYTVSTRTYLGGTGETVTDFDGGTVVDKPILQGNVLQEQSWKMTTLSPRAYTEVDSTRYEYTIQTTGNGPGTMDPGLVLQTRERSRDKITGGAWRYTDEKTGYNADGLPNKVNDYGQDGVTTDNTCTTTTYARNADAGQWLLDFPSVVEERSGDDCVAGALIGKTITLYDLGTDPAANKPSDGNPTEVRSYANASTISTAKATYDEYGRQLTSVDPLGKTTSTTYTPPVGWPATGVTTTNSLGHTVTARLSHVLGEAVAVTDANGKTTEIDYDALGRTTALWKPGQPRTGGTPSTTVAYDIAWNGWLGQPTAPIKTTIKQLLTGTKYTSAISYEDGLGRAREAQTDSPSGGRIVTATTYDARGLTAAVSEPVHNTGQPGSGLLNPATASLPQWTKSVYDDQERPVASIAYHLDTELRRTSTAYPGADRTEVTPPVGGKTATVTDVFDRAVKVEEWADATVHQDSSYGYDLHGNLTKMTDANGNVRTYTFDWLNRRTAATDPDAGASSYGYDLAGRLSYSINGKNQKTSNSYDDLGRPTIQWAGEVSTGTKLAEFSYDTVAKGQPGAATRYTGGQPYTQTVTAYDSDYRPTATKLTIPASEGNLGRDYTFTSAYDPAGNLREQSLPEAGGLAAEKLTYAYTDLGFAKGLTSDLGGFTYVKDTAFTPTGKLATRSLGAAGQVKRTLERDTTTDWLSRVSTQTKADTTAPDTVQDDRYSYNVAGTITRVLDAASAIPGTTDGQSECFTYDGLLRLKTAYTTTASSCTGTGDAKGLDPYSQAYSYDKVGNLTSLTDNGQTATYAYPAPGANAVRPNAVTSIARPTGTDTYAYDNAGQLSARTVAGKQATFDFDQLGQLAQATVDGKQTSMVYDAAGQRLIRRDPDGSATLYLGSMELRLSGGLVAGKRYYSASDGSPIAMRDATGVTWLLAGQHGSTQLAINATTGTINRERYLPYGQRRGGDDLPFTDRGFLGKIEDASTGLDYLGARYYDPAIAKFISTDPVLSLKKPEWANPYSYAANNPLNFSDPDGDEPRPWHDKNWGKKSEKQRKKITKQYMAGERKAANNFRRREKDQALSALARDKKGLAERRAAKEAEKNRKPGFQESLYCGKSSTKEMCEKAKEIDRLMDKAGISPADAILNGNIHNPLDVVGPRKVGKGRVRIGSPCSSFIPGTKVLMADGTKKSIEDIKAGDKVLASDPETGRTGSRPVTNIITTKGSKNLAKITVSAEAGQGGSEGVVTATDTHPFWVPAVHAWIQAGSLQAKQWLQTSAGTHVQVSAIARWSIGDQRVHNLTVDDLHTYYVLAGTTPVLVHNSKCGWDLAKIDEKYDKHVLGIGKRPGEFADMPEYADAPGFARYEQDACTLMCGARGEGVREVVRSSDGAILRLDTATGRLGIMQNGKITNFFRPDNPAAYIEAESRR</sequence>
<protein>
    <submittedName>
        <fullName evidence="7">Polymorphic toxin-type HINT domain-containing protein</fullName>
    </submittedName>
</protein>
<proteinExistence type="predicted"/>
<dbReference type="Pfam" id="PF07591">
    <property type="entry name" value="PT-HINT"/>
    <property type="match status" value="1"/>
</dbReference>
<feature type="region of interest" description="Disordered" evidence="5">
    <location>
        <begin position="370"/>
        <end position="391"/>
    </location>
</feature>
<dbReference type="PANTHER" id="PTHR32305:SF17">
    <property type="entry name" value="TRNA NUCLEASE WAPA"/>
    <property type="match status" value="1"/>
</dbReference>
<organism evidence="7 8">
    <name type="scientific">Nonomuraea guangzhouensis</name>
    <dbReference type="NCBI Taxonomy" id="1291555"/>
    <lineage>
        <taxon>Bacteria</taxon>
        <taxon>Bacillati</taxon>
        <taxon>Actinomycetota</taxon>
        <taxon>Actinomycetes</taxon>
        <taxon>Streptosporangiales</taxon>
        <taxon>Streptosporangiaceae</taxon>
        <taxon>Nonomuraea</taxon>
    </lineage>
</organism>
<comment type="subcellular location">
    <subcellularLocation>
        <location evidence="1">Secreted</location>
    </subcellularLocation>
</comment>
<reference evidence="8" key="1">
    <citation type="journal article" date="2019" name="Int. J. Syst. Evol. Microbiol.">
        <title>The Global Catalogue of Microorganisms (GCM) 10K type strain sequencing project: providing services to taxonomists for standard genome sequencing and annotation.</title>
        <authorList>
            <consortium name="The Broad Institute Genomics Platform"/>
            <consortium name="The Broad Institute Genome Sequencing Center for Infectious Disease"/>
            <person name="Wu L."/>
            <person name="Ma J."/>
        </authorList>
    </citation>
    <scope>NUCLEOTIDE SEQUENCE [LARGE SCALE GENOMIC DNA]</scope>
    <source>
        <strain evidence="8">CGMCC 1.15399</strain>
    </source>
</reference>
<keyword evidence="8" id="KW-1185">Reference proteome</keyword>
<feature type="compositionally biased region" description="Basic and acidic residues" evidence="5">
    <location>
        <begin position="51"/>
        <end position="72"/>
    </location>
</feature>
<evidence type="ECO:0000256" key="4">
    <source>
        <dbReference type="ARBA" id="ARBA00023026"/>
    </source>
</evidence>
<dbReference type="InterPro" id="IPR056823">
    <property type="entry name" value="TEN-like_YD-shell"/>
</dbReference>
<dbReference type="SMART" id="SM00306">
    <property type="entry name" value="HintN"/>
    <property type="match status" value="1"/>
</dbReference>
<accession>A0ABW4GYA7</accession>
<dbReference type="InterPro" id="IPR031325">
    <property type="entry name" value="RHS_repeat"/>
</dbReference>
<keyword evidence="2" id="KW-0964">Secreted</keyword>
<dbReference type="PROSITE" id="PS50818">
    <property type="entry name" value="INTEIN_C_TER"/>
    <property type="match status" value="1"/>
</dbReference>
<dbReference type="Pfam" id="PF05593">
    <property type="entry name" value="RHS_repeat"/>
    <property type="match status" value="1"/>
</dbReference>
<gene>
    <name evidence="7" type="ORF">ACFSJ0_62815</name>
</gene>
<dbReference type="PANTHER" id="PTHR32305">
    <property type="match status" value="1"/>
</dbReference>
<dbReference type="EMBL" id="JBHUCM010000083">
    <property type="protein sequence ID" value="MFD1547767.1"/>
    <property type="molecule type" value="Genomic_DNA"/>
</dbReference>
<dbReference type="InterPro" id="IPR006530">
    <property type="entry name" value="YD"/>
</dbReference>
<evidence type="ECO:0000256" key="2">
    <source>
        <dbReference type="ARBA" id="ARBA00022525"/>
    </source>
</evidence>
<keyword evidence="3" id="KW-0677">Repeat</keyword>
<dbReference type="Pfam" id="PF03534">
    <property type="entry name" value="SpvB"/>
    <property type="match status" value="1"/>
</dbReference>
<comment type="caution">
    <text evidence="7">The sequence shown here is derived from an EMBL/GenBank/DDBJ whole genome shotgun (WGS) entry which is preliminary data.</text>
</comment>
<evidence type="ECO:0000313" key="7">
    <source>
        <dbReference type="EMBL" id="MFD1547767.1"/>
    </source>
</evidence>
<feature type="region of interest" description="Disordered" evidence="5">
    <location>
        <begin position="1886"/>
        <end position="1905"/>
    </location>
</feature>
<keyword evidence="4" id="KW-0843">Virulence</keyword>
<dbReference type="Proteomes" id="UP001597097">
    <property type="component" value="Unassembled WGS sequence"/>
</dbReference>
<feature type="region of interest" description="Disordered" evidence="5">
    <location>
        <begin position="1830"/>
        <end position="1855"/>
    </location>
</feature>
<dbReference type="InterPro" id="IPR030934">
    <property type="entry name" value="Intein_C"/>
</dbReference>
<dbReference type="Pfam" id="PF25023">
    <property type="entry name" value="TEN_YD-shell"/>
    <property type="match status" value="1"/>
</dbReference>
<dbReference type="CDD" id="cd00081">
    <property type="entry name" value="Hint"/>
    <property type="match status" value="1"/>
</dbReference>
<evidence type="ECO:0000256" key="1">
    <source>
        <dbReference type="ARBA" id="ARBA00004613"/>
    </source>
</evidence>
<evidence type="ECO:0000256" key="3">
    <source>
        <dbReference type="ARBA" id="ARBA00022737"/>
    </source>
</evidence>
<feature type="domain" description="Hint" evidence="6">
    <location>
        <begin position="1973"/>
        <end position="2078"/>
    </location>
</feature>